<dbReference type="KEGG" id="aprc:113859905"/>
<accession>A0A8B8KYD1</accession>
<dbReference type="InterPro" id="IPR032675">
    <property type="entry name" value="LRR_dom_sf"/>
</dbReference>
<reference evidence="2" key="2">
    <citation type="submission" date="2025-08" db="UniProtKB">
        <authorList>
            <consortium name="RefSeq"/>
        </authorList>
    </citation>
    <scope>IDENTIFICATION</scope>
    <source>
        <tissue evidence="2">Young leaves</tissue>
    </source>
</reference>
<dbReference type="PANTHER" id="PTHR47186">
    <property type="entry name" value="LEUCINE-RICH REPEAT-CONTAINING PROTEIN 57"/>
    <property type="match status" value="1"/>
</dbReference>
<gene>
    <name evidence="2" type="primary">LOC113859905</name>
</gene>
<evidence type="ECO:0000313" key="2">
    <source>
        <dbReference type="RefSeq" id="XP_027348368.1"/>
    </source>
</evidence>
<dbReference type="RefSeq" id="XP_027348368.1">
    <property type="nucleotide sequence ID" value="XM_027492567.1"/>
</dbReference>
<dbReference type="SUPFAM" id="SSF52058">
    <property type="entry name" value="L domain-like"/>
    <property type="match status" value="1"/>
</dbReference>
<dbReference type="Proteomes" id="UP000694853">
    <property type="component" value="Unplaced"/>
</dbReference>
<reference evidence="1" key="1">
    <citation type="journal article" date="2019" name="Toxins">
        <title>Detection of Abrin-Like and Prepropulchellin-Like Toxin Genes and Transcripts Using Whole Genome Sequencing and Full-Length Transcript Sequencing of Abrus precatorius.</title>
        <authorList>
            <person name="Hovde B.T."/>
            <person name="Daligault H.E."/>
            <person name="Hanschen E.R."/>
            <person name="Kunde Y.A."/>
            <person name="Johnson M.B."/>
            <person name="Starkenburg S.R."/>
            <person name="Johnson S.L."/>
        </authorList>
    </citation>
    <scope>NUCLEOTIDE SEQUENCE [LARGE SCALE GENOMIC DNA]</scope>
</reference>
<keyword evidence="1" id="KW-1185">Reference proteome</keyword>
<evidence type="ECO:0000313" key="1">
    <source>
        <dbReference type="Proteomes" id="UP000694853"/>
    </source>
</evidence>
<proteinExistence type="predicted"/>
<dbReference type="Gene3D" id="3.80.10.10">
    <property type="entry name" value="Ribonuclease Inhibitor"/>
    <property type="match status" value="1"/>
</dbReference>
<organism evidence="1 2">
    <name type="scientific">Abrus precatorius</name>
    <name type="common">Indian licorice</name>
    <name type="synonym">Glycine abrus</name>
    <dbReference type="NCBI Taxonomy" id="3816"/>
    <lineage>
        <taxon>Eukaryota</taxon>
        <taxon>Viridiplantae</taxon>
        <taxon>Streptophyta</taxon>
        <taxon>Embryophyta</taxon>
        <taxon>Tracheophyta</taxon>
        <taxon>Spermatophyta</taxon>
        <taxon>Magnoliopsida</taxon>
        <taxon>eudicotyledons</taxon>
        <taxon>Gunneridae</taxon>
        <taxon>Pentapetalae</taxon>
        <taxon>rosids</taxon>
        <taxon>fabids</taxon>
        <taxon>Fabales</taxon>
        <taxon>Fabaceae</taxon>
        <taxon>Papilionoideae</taxon>
        <taxon>50 kb inversion clade</taxon>
        <taxon>NPAAA clade</taxon>
        <taxon>indigoferoid/millettioid clade</taxon>
        <taxon>Abreae</taxon>
        <taxon>Abrus</taxon>
    </lineage>
</organism>
<dbReference type="PANTHER" id="PTHR47186:SF3">
    <property type="entry name" value="OS09G0267800 PROTEIN"/>
    <property type="match status" value="1"/>
</dbReference>
<protein>
    <submittedName>
        <fullName evidence="2">Uncharacterized protein LOC113859905</fullName>
    </submittedName>
</protein>
<name>A0A8B8KYD1_ABRPR</name>
<dbReference type="AlphaFoldDB" id="A0A8B8KYD1"/>
<dbReference type="GeneID" id="113859905"/>
<sequence length="313" mass="36275">MALWLFRDQDENKDKVIVEGETLAIESEKNFERLNAVERISIINAGESWRLPLCPNLITLCIRKNINQYSNLQFMSKLKVLDLSRIRIEHLPSEIGKLINLEFLNLSMTSIQKRFPTDLKNLENLRVLLMEKVGFDLQIIPLEVIEKVVKEDSGTDREDAGSHIFSNLTHLALYFLPKLESIGFSFPKIHLSRLLPIAEEASFEFQLCQGHIDYNRRTSCLVEQFRVGRQSPQRPIPIKMSFLNIDFFVTKNVGVTWQHVHPVLSLNSNSAKHTLIAIQGNQHWWNNSEVIRPNLKDQFQSNFKSDHDLGFLR</sequence>
<dbReference type="OrthoDB" id="664960at2759"/>